<protein>
    <submittedName>
        <fullName evidence="1">Uncharacterized protein</fullName>
    </submittedName>
</protein>
<keyword evidence="2" id="KW-1185">Reference proteome</keyword>
<proteinExistence type="predicted"/>
<comment type="caution">
    <text evidence="1">The sequence shown here is derived from an EMBL/GenBank/DDBJ whole genome shotgun (WGS) entry which is preliminary data.</text>
</comment>
<name>A0A9D4IW17_DREPO</name>
<reference evidence="1" key="1">
    <citation type="journal article" date="2019" name="bioRxiv">
        <title>The Genome of the Zebra Mussel, Dreissena polymorpha: A Resource for Invasive Species Research.</title>
        <authorList>
            <person name="McCartney M.A."/>
            <person name="Auch B."/>
            <person name="Kono T."/>
            <person name="Mallez S."/>
            <person name="Zhang Y."/>
            <person name="Obille A."/>
            <person name="Becker A."/>
            <person name="Abrahante J.E."/>
            <person name="Garbe J."/>
            <person name="Badalamenti J.P."/>
            <person name="Herman A."/>
            <person name="Mangelson H."/>
            <person name="Liachko I."/>
            <person name="Sullivan S."/>
            <person name="Sone E.D."/>
            <person name="Koren S."/>
            <person name="Silverstein K.A.T."/>
            <person name="Beckman K.B."/>
            <person name="Gohl D.M."/>
        </authorList>
    </citation>
    <scope>NUCLEOTIDE SEQUENCE</scope>
    <source>
        <strain evidence="1">Duluth1</strain>
        <tissue evidence="1">Whole animal</tissue>
    </source>
</reference>
<gene>
    <name evidence="1" type="ORF">DPMN_168570</name>
</gene>
<evidence type="ECO:0000313" key="1">
    <source>
        <dbReference type="EMBL" id="KAH3790371.1"/>
    </source>
</evidence>
<sequence length="59" mass="6744">MEDLPHDSSTFKGQHYITRTNFKLEDLANEFVDSLIDNIKARYSPTCPSDRLVIATNSQ</sequence>
<reference evidence="1" key="2">
    <citation type="submission" date="2020-11" db="EMBL/GenBank/DDBJ databases">
        <authorList>
            <person name="McCartney M.A."/>
            <person name="Auch B."/>
            <person name="Kono T."/>
            <person name="Mallez S."/>
            <person name="Becker A."/>
            <person name="Gohl D.M."/>
            <person name="Silverstein K.A.T."/>
            <person name="Koren S."/>
            <person name="Bechman K.B."/>
            <person name="Herman A."/>
            <person name="Abrahante J.E."/>
            <person name="Garbe J."/>
        </authorList>
    </citation>
    <scope>NUCLEOTIDE SEQUENCE</scope>
    <source>
        <strain evidence="1">Duluth1</strain>
        <tissue evidence="1">Whole animal</tissue>
    </source>
</reference>
<dbReference type="Proteomes" id="UP000828390">
    <property type="component" value="Unassembled WGS sequence"/>
</dbReference>
<dbReference type="EMBL" id="JAIWYP010000008">
    <property type="protein sequence ID" value="KAH3790371.1"/>
    <property type="molecule type" value="Genomic_DNA"/>
</dbReference>
<organism evidence="1 2">
    <name type="scientific">Dreissena polymorpha</name>
    <name type="common">Zebra mussel</name>
    <name type="synonym">Mytilus polymorpha</name>
    <dbReference type="NCBI Taxonomy" id="45954"/>
    <lineage>
        <taxon>Eukaryota</taxon>
        <taxon>Metazoa</taxon>
        <taxon>Spiralia</taxon>
        <taxon>Lophotrochozoa</taxon>
        <taxon>Mollusca</taxon>
        <taxon>Bivalvia</taxon>
        <taxon>Autobranchia</taxon>
        <taxon>Heteroconchia</taxon>
        <taxon>Euheterodonta</taxon>
        <taxon>Imparidentia</taxon>
        <taxon>Neoheterodontei</taxon>
        <taxon>Myida</taxon>
        <taxon>Dreissenoidea</taxon>
        <taxon>Dreissenidae</taxon>
        <taxon>Dreissena</taxon>
    </lineage>
</organism>
<accession>A0A9D4IW17</accession>
<dbReference type="AlphaFoldDB" id="A0A9D4IW17"/>
<evidence type="ECO:0000313" key="2">
    <source>
        <dbReference type="Proteomes" id="UP000828390"/>
    </source>
</evidence>